<keyword evidence="6" id="KW-1185">Reference proteome</keyword>
<feature type="domain" description="GGDEF" evidence="5">
    <location>
        <begin position="161"/>
        <end position="298"/>
    </location>
</feature>
<evidence type="ECO:0000259" key="4">
    <source>
        <dbReference type="PROSITE" id="PS50110"/>
    </source>
</evidence>
<reference evidence="7" key="8">
    <citation type="journal article" date="2008" name="PLoS Biol.">
        <title>Phosphorylation-independent regulation of the diguanylate cyclase WspR.</title>
        <authorList>
            <person name="De N."/>
            <person name="Pirruccello M."/>
            <person name="Krasteva P.V."/>
            <person name="Bae N."/>
            <person name="Raghavan R.V."/>
            <person name="Sondermann H."/>
        </authorList>
    </citation>
    <scope>NUCLEOTIDE SEQUENCE</scope>
</reference>
<dbReference type="GO" id="GO:1902201">
    <property type="term" value="P:negative regulation of bacterial-type flagellum-dependent cell motility"/>
    <property type="evidence" value="ECO:0007669"/>
    <property type="project" value="TreeGrafter"/>
</dbReference>
<evidence type="ECO:0000256" key="1">
    <source>
        <dbReference type="ARBA" id="ARBA00012528"/>
    </source>
</evidence>
<feature type="domain" description="Response regulatory" evidence="4">
    <location>
        <begin position="2"/>
        <end position="118"/>
    </location>
</feature>
<dbReference type="PANTHER" id="PTHR45138:SF9">
    <property type="entry name" value="DIGUANYLATE CYCLASE DGCM-RELATED"/>
    <property type="match status" value="1"/>
</dbReference>
<dbReference type="Pfam" id="PF00990">
    <property type="entry name" value="GGDEF"/>
    <property type="match status" value="1"/>
</dbReference>
<dbReference type="SMART" id="SM00448">
    <property type="entry name" value="REC"/>
    <property type="match status" value="1"/>
</dbReference>
<reference evidence="7" key="6">
    <citation type="journal article" date="2004" name="Proc. Natl. Acad. Sci. U.S.A.">
        <title>Structural basis of activity and allosteric control of diguanylate cyclase.</title>
        <authorList>
            <person name="Chan C."/>
            <person name="Paul R."/>
            <person name="Samoray D."/>
            <person name="Amiot N.C."/>
            <person name="Giese B."/>
            <person name="Jenal U."/>
            <person name="Schirmer T."/>
        </authorList>
    </citation>
    <scope>NUCLEOTIDE SEQUENCE</scope>
</reference>
<dbReference type="InterPro" id="IPR050469">
    <property type="entry name" value="Diguanylate_Cyclase"/>
</dbReference>
<organism evidence="6 7">
    <name type="scientific">Derxia gummosa DSM 723</name>
    <dbReference type="NCBI Taxonomy" id="1121388"/>
    <lineage>
        <taxon>Bacteria</taxon>
        <taxon>Pseudomonadati</taxon>
        <taxon>Pseudomonadota</taxon>
        <taxon>Betaproteobacteria</taxon>
        <taxon>Burkholderiales</taxon>
        <taxon>Alcaligenaceae</taxon>
        <taxon>Derxia</taxon>
    </lineage>
</organism>
<dbReference type="PROSITE" id="PS50110">
    <property type="entry name" value="RESPONSE_REGULATORY"/>
    <property type="match status" value="1"/>
</dbReference>
<evidence type="ECO:0000256" key="3">
    <source>
        <dbReference type="PROSITE-ProRule" id="PRU00169"/>
    </source>
</evidence>
<dbReference type="InterPro" id="IPR011006">
    <property type="entry name" value="CheY-like_superfamily"/>
</dbReference>
<dbReference type="InterPro" id="IPR043128">
    <property type="entry name" value="Rev_trsase/Diguanyl_cyclase"/>
</dbReference>
<reference evidence="7" key="9">
    <citation type="journal article" date="2011" name="J. Biol. Chem.">
        <title>The atypical two-component sensor kinase Lpl0330 from Legionella pneumophila controls the bifunctional diguanylate cyclase-phosphodiesterase Lpl0329 to modulate bis-(3'-5')-cyclic dimeric GMP synthesis.</title>
        <authorList>
            <person name="Levet-Paulo M."/>
            <person name="Lazzaroni J.C."/>
            <person name="Gilbert C."/>
            <person name="Atlan D."/>
            <person name="Doublet P."/>
            <person name="Vianney A."/>
        </authorList>
    </citation>
    <scope>NUCLEOTIDE SEQUENCE</scope>
</reference>
<dbReference type="SUPFAM" id="SSF52172">
    <property type="entry name" value="CheY-like"/>
    <property type="match status" value="1"/>
</dbReference>
<dbReference type="EC" id="2.7.7.65" evidence="1"/>
<evidence type="ECO:0000259" key="5">
    <source>
        <dbReference type="PROSITE" id="PS50887"/>
    </source>
</evidence>
<reference evidence="7" key="10">
    <citation type="submission" date="2025-08" db="UniProtKB">
        <authorList>
            <consortium name="RefSeq"/>
        </authorList>
    </citation>
    <scope>IDENTIFICATION</scope>
</reference>
<name>A0A9U5G0C3_9BURK</name>
<evidence type="ECO:0000313" key="7">
    <source>
        <dbReference type="RefSeq" id="WP_245591408.1"/>
    </source>
</evidence>
<reference evidence="7" key="2">
    <citation type="journal article" date="2001" name="Proteins">
        <title>GGDEF domain is homologous to adenylyl cyclase.</title>
        <authorList>
            <person name="Pei J."/>
            <person name="Grishin N.V."/>
        </authorList>
    </citation>
    <scope>NUCLEOTIDE SEQUENCE</scope>
</reference>
<protein>
    <recommendedName>
        <fullName evidence="1">diguanylate cyclase</fullName>
        <ecNumber evidence="1">2.7.7.65</ecNumber>
    </recommendedName>
</protein>
<dbReference type="Gene3D" id="3.40.50.2300">
    <property type="match status" value="1"/>
</dbReference>
<dbReference type="NCBIfam" id="TIGR00254">
    <property type="entry name" value="GGDEF"/>
    <property type="match status" value="1"/>
</dbReference>
<accession>A0A9U5G0C3</accession>
<dbReference type="GO" id="GO:0043709">
    <property type="term" value="P:cell adhesion involved in single-species biofilm formation"/>
    <property type="evidence" value="ECO:0007669"/>
    <property type="project" value="TreeGrafter"/>
</dbReference>
<dbReference type="SMART" id="SM00267">
    <property type="entry name" value="GGDEF"/>
    <property type="match status" value="1"/>
</dbReference>
<reference evidence="7" key="7">
    <citation type="journal article" date="2006" name="J. Biol. Chem.">
        <title>Allosteric control of cyclic di-GMP signaling.</title>
        <authorList>
            <person name="Christen B."/>
            <person name="Christen M."/>
            <person name="Paul R."/>
            <person name="Schmid F."/>
            <person name="Folcher M."/>
            <person name="Jenoe P."/>
            <person name="Meuwly M."/>
            <person name="Jenal U."/>
        </authorList>
    </citation>
    <scope>NUCLEOTIDE SEQUENCE</scope>
</reference>
<dbReference type="CDD" id="cd17574">
    <property type="entry name" value="REC_OmpR"/>
    <property type="match status" value="1"/>
</dbReference>
<dbReference type="CDD" id="cd01949">
    <property type="entry name" value="GGDEF"/>
    <property type="match status" value="1"/>
</dbReference>
<keyword evidence="3" id="KW-0597">Phosphoprotein</keyword>
<dbReference type="FunFam" id="3.30.70.270:FF:000001">
    <property type="entry name" value="Diguanylate cyclase domain protein"/>
    <property type="match status" value="1"/>
</dbReference>
<dbReference type="InterPro" id="IPR001789">
    <property type="entry name" value="Sig_transdc_resp-reg_receiver"/>
</dbReference>
<dbReference type="Pfam" id="PF00072">
    <property type="entry name" value="Response_reg"/>
    <property type="match status" value="1"/>
</dbReference>
<comment type="catalytic activity">
    <reaction evidence="2">
        <text>2 GTP = 3',3'-c-di-GMP + 2 diphosphate</text>
        <dbReference type="Rhea" id="RHEA:24898"/>
        <dbReference type="ChEBI" id="CHEBI:33019"/>
        <dbReference type="ChEBI" id="CHEBI:37565"/>
        <dbReference type="ChEBI" id="CHEBI:58805"/>
        <dbReference type="EC" id="2.7.7.65"/>
    </reaction>
</comment>
<reference evidence="7" key="3">
    <citation type="journal article" date="2004" name="Curr. Opin. Microbiol.">
        <title>Cyclic di-guanosine-monophosphate comes of age: a novel secondary messenger involved in modulating cell surface structures in bacteria?</title>
        <authorList>
            <person name="Jenal U."/>
        </authorList>
    </citation>
    <scope>NUCLEOTIDE SEQUENCE</scope>
</reference>
<reference evidence="7" key="5">
    <citation type="journal article" date="2004" name="Genes Dev.">
        <title>Cell cycle-dependent dynamic localization of a bacterial response regulator with a novel di-guanylate cyclase output domain.</title>
        <authorList>
            <person name="Paul R."/>
            <person name="Weiser S."/>
            <person name="Amiot N.C."/>
            <person name="Chan C."/>
            <person name="Schirmer T."/>
            <person name="Giese B."/>
            <person name="Jenal U."/>
        </authorList>
    </citation>
    <scope>NUCLEOTIDE SEQUENCE</scope>
</reference>
<dbReference type="InterPro" id="IPR000160">
    <property type="entry name" value="GGDEF_dom"/>
</dbReference>
<sequence>MTVLVVDDQTATRAALRAQLMQMGHRVLEAEGADDALRQFHRRRPDLVLLDVEMPGHDGLWIAREMRSLEPDGWTPIIFLSARRHDIDLWQGIAAGGDDYLVKPASPMVLAAKLRVMERLTLMRRRLVEMSETDPLTSLRNRRAFDLRLAQEIASARRERSPITLVLCDVDCFKNYNDALGHQAGDRCLKAIGAMLNLACRRPRDVAARYGGEEFALILPGTPRDGAAAFALKLEQMVQLAGLPHPRSVVANTVTLSGGMVSCIPDETVNASRLIAAADEALYAAKAQGRDRFVSIELERRPKPAPREVCIL</sequence>
<dbReference type="GO" id="GO:0000160">
    <property type="term" value="P:phosphorelay signal transduction system"/>
    <property type="evidence" value="ECO:0007669"/>
    <property type="project" value="InterPro"/>
</dbReference>
<dbReference type="SUPFAM" id="SSF55073">
    <property type="entry name" value="Nucleotide cyclase"/>
    <property type="match status" value="1"/>
</dbReference>
<proteinExistence type="predicted"/>
<dbReference type="AlphaFoldDB" id="A0A9U5G0C3"/>
<dbReference type="PANTHER" id="PTHR45138">
    <property type="entry name" value="REGULATORY COMPONENTS OF SENSORY TRANSDUCTION SYSTEM"/>
    <property type="match status" value="1"/>
</dbReference>
<dbReference type="RefSeq" id="WP_245591408.1">
    <property type="nucleotide sequence ID" value="NZ_KI519499.1"/>
</dbReference>
<dbReference type="GO" id="GO:0005886">
    <property type="term" value="C:plasma membrane"/>
    <property type="evidence" value="ECO:0007669"/>
    <property type="project" value="TreeGrafter"/>
</dbReference>
<reference evidence="7" key="4">
    <citation type="journal article" date="2004" name="Environ. Microbiol.">
        <title>Bacterial signal transduction network in a genomic perspective.</title>
        <authorList>
            <person name="Galperin M.Y."/>
        </authorList>
    </citation>
    <scope>NUCLEOTIDE SEQUENCE</scope>
</reference>
<evidence type="ECO:0000256" key="2">
    <source>
        <dbReference type="ARBA" id="ARBA00034247"/>
    </source>
</evidence>
<reference evidence="7" key="1">
    <citation type="journal article" date="2001" name="FEMS Microbiol. Lett.">
        <title>Novel domains of the prokaryotic two-component signal transduction systems.</title>
        <authorList>
            <person name="Galperin M.Y."/>
            <person name="Nikolskaya A.N."/>
            <person name="Koonin E.V."/>
        </authorList>
    </citation>
    <scope>NUCLEOTIDE SEQUENCE</scope>
</reference>
<dbReference type="Proteomes" id="UP000675920">
    <property type="component" value="Unplaced"/>
</dbReference>
<evidence type="ECO:0000313" key="6">
    <source>
        <dbReference type="Proteomes" id="UP000675920"/>
    </source>
</evidence>
<dbReference type="PROSITE" id="PS50887">
    <property type="entry name" value="GGDEF"/>
    <property type="match status" value="1"/>
</dbReference>
<dbReference type="GO" id="GO:0052621">
    <property type="term" value="F:diguanylate cyclase activity"/>
    <property type="evidence" value="ECO:0007669"/>
    <property type="project" value="UniProtKB-EC"/>
</dbReference>
<feature type="modified residue" description="4-aspartylphosphate" evidence="3">
    <location>
        <position position="51"/>
    </location>
</feature>
<dbReference type="Gene3D" id="3.30.70.270">
    <property type="match status" value="1"/>
</dbReference>
<dbReference type="InterPro" id="IPR029787">
    <property type="entry name" value="Nucleotide_cyclase"/>
</dbReference>